<evidence type="ECO:0000313" key="1">
    <source>
        <dbReference type="EMBL" id="GER92681.1"/>
    </source>
</evidence>
<sequence>MATVNSEIKRIIKEKDAGIRSGTAAMRDIIDTLRQQVQAALGMAAAVSWDAYYLKKLLDSLEYQFDNFTVKAKKEAEGLVEDIWGMGQSLVDAPLKLVGIYSGFHISTSVLDVMKDYTNNYLEGLFGDAWTKVRGEISLGMMGAKTQQEVAAAIGKNLKDKSIFSSIAERAEVIIQTEMGRAFSRATQYRMYQAAQYVPDLEKQWIHAGHPKQPRPSHLAAHGQHVPVKDAFTVGGIEMMHPRDPAAPVSETIRCG</sequence>
<dbReference type="EMBL" id="BLAB01000001">
    <property type="protein sequence ID" value="GER92681.1"/>
    <property type="molecule type" value="Genomic_DNA"/>
</dbReference>
<protein>
    <submittedName>
        <fullName evidence="1">Uncharacterized protein</fullName>
    </submittedName>
</protein>
<reference evidence="1" key="1">
    <citation type="submission" date="2019-10" db="EMBL/GenBank/DDBJ databases">
        <title>Metagenomic sequencing of thiosulfate-disproportionating enrichment culture.</title>
        <authorList>
            <person name="Umezawa K."/>
            <person name="Kojima H."/>
            <person name="Fukui M."/>
        </authorList>
    </citation>
    <scope>NUCLEOTIDE SEQUENCE</scope>
    <source>
        <strain evidence="1">45J</strain>
    </source>
</reference>
<comment type="caution">
    <text evidence="1">The sequence shown here is derived from an EMBL/GenBank/DDBJ whole genome shotgun (WGS) entry which is preliminary data.</text>
</comment>
<dbReference type="AlphaFoldDB" id="A0A5J4L1M2"/>
<proteinExistence type="predicted"/>
<gene>
    <name evidence="1" type="ORF">A45J_0399</name>
</gene>
<name>A0A5J4L1M2_9ZZZZ</name>
<organism evidence="1">
    <name type="scientific">hot springs metagenome</name>
    <dbReference type="NCBI Taxonomy" id="433727"/>
    <lineage>
        <taxon>unclassified sequences</taxon>
        <taxon>metagenomes</taxon>
        <taxon>ecological metagenomes</taxon>
    </lineage>
</organism>
<accession>A0A5J4L1M2</accession>